<dbReference type="PANTHER" id="PTHR13305">
    <property type="entry name" value="RIBOSOME BIOGENESIS PROTEIN NOP10"/>
    <property type="match status" value="1"/>
</dbReference>
<comment type="similarity">
    <text evidence="1">Belongs to the NOP10 family.</text>
</comment>
<evidence type="ECO:0000313" key="7">
    <source>
        <dbReference type="Proteomes" id="UP000002899"/>
    </source>
</evidence>
<keyword evidence="7" id="KW-1185">Reference proteome</keyword>
<gene>
    <name evidence="6" type="ORF">BMR1_03g03460</name>
</gene>
<keyword evidence="4 6" id="KW-0687">Ribonucleoprotein</keyword>
<keyword evidence="3" id="KW-0698">rRNA processing</keyword>
<keyword evidence="2" id="KW-0690">Ribosome biogenesis</keyword>
<reference evidence="6 7" key="1">
    <citation type="journal article" date="2012" name="Nucleic Acids Res.">
        <title>Sequencing of the smallest Apicomplexan genome from the human pathogen Babesia microti.</title>
        <authorList>
            <person name="Cornillot E."/>
            <person name="Hadj-Kaddour K."/>
            <person name="Dassouli A."/>
            <person name="Noel B."/>
            <person name="Ranwez V."/>
            <person name="Vacherie B."/>
            <person name="Augagneur Y."/>
            <person name="Bres V."/>
            <person name="Duclos A."/>
            <person name="Randazzo S."/>
            <person name="Carcy B."/>
            <person name="Debierre-Grockiego F."/>
            <person name="Delbecq S."/>
            <person name="Moubri-Menage K."/>
            <person name="Shams-Eldin H."/>
            <person name="Usmani-Brown S."/>
            <person name="Bringaud F."/>
            <person name="Wincker P."/>
            <person name="Vivares C.P."/>
            <person name="Schwarz R.T."/>
            <person name="Schetters T.P."/>
            <person name="Krause P.J."/>
            <person name="Gorenflot A."/>
            <person name="Berry V."/>
            <person name="Barbe V."/>
            <person name="Ben Mamoun C."/>
        </authorList>
    </citation>
    <scope>NUCLEOTIDE SEQUENCE [LARGE SCALE GENOMIC DNA]</scope>
    <source>
        <strain evidence="6 7">RI</strain>
    </source>
</reference>
<dbReference type="Proteomes" id="UP000002899">
    <property type="component" value="Chromosome III"/>
</dbReference>
<dbReference type="OMA" id="HRIIIKK"/>
<organism evidence="6 7">
    <name type="scientific">Babesia microti (strain RI)</name>
    <dbReference type="NCBI Taxonomy" id="1133968"/>
    <lineage>
        <taxon>Eukaryota</taxon>
        <taxon>Sar</taxon>
        <taxon>Alveolata</taxon>
        <taxon>Apicomplexa</taxon>
        <taxon>Aconoidasida</taxon>
        <taxon>Piroplasmida</taxon>
        <taxon>Babesiidae</taxon>
        <taxon>Babesia</taxon>
    </lineage>
</organism>
<proteinExistence type="inferred from homology"/>
<dbReference type="SUPFAM" id="SSF144210">
    <property type="entry name" value="Nop10-like SnoRNP"/>
    <property type="match status" value="1"/>
</dbReference>
<reference evidence="6 7" key="2">
    <citation type="journal article" date="2013" name="PLoS ONE">
        <title>Whole genome mapping and re-organization of the nuclear and mitochondrial genomes of Babesia microti isolates.</title>
        <authorList>
            <person name="Cornillot E."/>
            <person name="Dassouli A."/>
            <person name="Garg A."/>
            <person name="Pachikara N."/>
            <person name="Randazzo S."/>
            <person name="Depoix D."/>
            <person name="Carcy B."/>
            <person name="Delbecq S."/>
            <person name="Frutos R."/>
            <person name="Silva J.C."/>
            <person name="Sutton R."/>
            <person name="Krause P.J."/>
            <person name="Mamoun C.B."/>
        </authorList>
    </citation>
    <scope>NUCLEOTIDE SEQUENCE [LARGE SCALE GENOMIC DNA]</scope>
    <source>
        <strain evidence="6 7">RI</strain>
    </source>
</reference>
<accession>A0A0K3AP58</accession>
<dbReference type="RefSeq" id="XP_012649303.1">
    <property type="nucleotide sequence ID" value="XM_012793849.1"/>
</dbReference>
<dbReference type="AlphaFoldDB" id="A0A0K3AP58"/>
<dbReference type="Gene3D" id="2.20.28.40">
    <property type="entry name" value="H/ACA ribonucleoprotein complex, subunit Nop10"/>
    <property type="match status" value="1"/>
</dbReference>
<protein>
    <recommendedName>
        <fullName evidence="5">Nucleolar protein 10</fullName>
    </recommendedName>
</protein>
<evidence type="ECO:0000313" key="6">
    <source>
        <dbReference type="EMBL" id="CTQ41292.1"/>
    </source>
</evidence>
<dbReference type="OrthoDB" id="13807at2759"/>
<dbReference type="GO" id="GO:0031120">
    <property type="term" value="P:snRNA pseudouridine synthesis"/>
    <property type="evidence" value="ECO:0007669"/>
    <property type="project" value="TreeGrafter"/>
</dbReference>
<evidence type="ECO:0000256" key="4">
    <source>
        <dbReference type="ARBA" id="ARBA00023274"/>
    </source>
</evidence>
<dbReference type="InterPro" id="IPR007264">
    <property type="entry name" value="H/ACA_rnp_Nop10"/>
</dbReference>
<name>A0A0K3AP58_BABMR</name>
<dbReference type="GeneID" id="24425338"/>
<sequence>MYLKFYLGEDGKRVYTLQSKGPCGQCTLTAQPARFSPEDPYSKERIQLKKRFNLI</sequence>
<dbReference type="Pfam" id="PF04135">
    <property type="entry name" value="Nop10p"/>
    <property type="match status" value="1"/>
</dbReference>
<dbReference type="EMBL" id="LN871598">
    <property type="protein sequence ID" value="CTQ41292.1"/>
    <property type="molecule type" value="Genomic_DNA"/>
</dbReference>
<dbReference type="GO" id="GO:0031429">
    <property type="term" value="C:box H/ACA snoRNP complex"/>
    <property type="evidence" value="ECO:0007669"/>
    <property type="project" value="TreeGrafter"/>
</dbReference>
<dbReference type="GO" id="GO:0030515">
    <property type="term" value="F:snoRNA binding"/>
    <property type="evidence" value="ECO:0007669"/>
    <property type="project" value="InterPro"/>
</dbReference>
<dbReference type="PANTHER" id="PTHR13305:SF0">
    <property type="entry name" value="H_ACA RIBONUCLEOPROTEIN COMPLEX SUBUNIT 3"/>
    <property type="match status" value="1"/>
</dbReference>
<dbReference type="GO" id="GO:0031118">
    <property type="term" value="P:rRNA pseudouridine synthesis"/>
    <property type="evidence" value="ECO:0007669"/>
    <property type="project" value="TreeGrafter"/>
</dbReference>
<evidence type="ECO:0000256" key="5">
    <source>
        <dbReference type="ARBA" id="ARBA00030185"/>
    </source>
</evidence>
<evidence type="ECO:0000256" key="2">
    <source>
        <dbReference type="ARBA" id="ARBA00022517"/>
    </source>
</evidence>
<evidence type="ECO:0000256" key="3">
    <source>
        <dbReference type="ARBA" id="ARBA00022552"/>
    </source>
</evidence>
<reference evidence="6 7" key="3">
    <citation type="journal article" date="2016" name="Sci. Rep.">
        <title>Genome-wide diversity and gene expression profiling of Babesia microti isolates identify polymorphic genes that mediate host-pathogen interactions.</title>
        <authorList>
            <person name="Silva J.C."/>
            <person name="Cornillot E."/>
            <person name="McCracken C."/>
            <person name="Usmani-Brown S."/>
            <person name="Dwivedi A."/>
            <person name="Ifeonu O.O."/>
            <person name="Crabtree J."/>
            <person name="Gotia H.T."/>
            <person name="Virji A.Z."/>
            <person name="Reynes C."/>
            <person name="Colinge J."/>
            <person name="Kumar V."/>
            <person name="Lawres L."/>
            <person name="Pazzi J.E."/>
            <person name="Pablo J.V."/>
            <person name="Hung C."/>
            <person name="Brancato J."/>
            <person name="Kumari P."/>
            <person name="Orvis J."/>
            <person name="Tretina K."/>
            <person name="Chibucos M."/>
            <person name="Ott S."/>
            <person name="Sadzewicz L."/>
            <person name="Sengamalay N."/>
            <person name="Shetty A.C."/>
            <person name="Su Q."/>
            <person name="Tallon L."/>
            <person name="Fraser C.M."/>
            <person name="Frutos R."/>
            <person name="Molina D.M."/>
            <person name="Krause P.J."/>
            <person name="Ben Mamoun C."/>
        </authorList>
    </citation>
    <scope>NUCLEOTIDE SEQUENCE [LARGE SCALE GENOMIC DNA]</scope>
    <source>
        <strain evidence="6 7">RI</strain>
    </source>
</reference>
<evidence type="ECO:0000256" key="1">
    <source>
        <dbReference type="ARBA" id="ARBA00009462"/>
    </source>
</evidence>
<dbReference type="GO" id="GO:0070034">
    <property type="term" value="F:telomerase RNA binding"/>
    <property type="evidence" value="ECO:0007669"/>
    <property type="project" value="TreeGrafter"/>
</dbReference>
<dbReference type="VEuPathDB" id="PiroplasmaDB:BMR1_03g03460"/>
<dbReference type="KEGG" id="bmic:BMR1_03g03460"/>
<dbReference type="InterPro" id="IPR036756">
    <property type="entry name" value="H/ACA_rnp_Nop10_sf"/>
</dbReference>
<dbReference type="GO" id="GO:1904874">
    <property type="term" value="P:positive regulation of telomerase RNA localization to Cajal body"/>
    <property type="evidence" value="ECO:0007669"/>
    <property type="project" value="TreeGrafter"/>
</dbReference>